<sequence length="75" mass="8647">MDKILPYNAELCEARSIGFYKEINGKMIYITITTQTLPAHISKIKSNDSVGQYLRELSNIIDELLNEEENQQLDQ</sequence>
<proteinExistence type="predicted"/>
<comment type="caution">
    <text evidence="1">The sequence shown here is derived from an EMBL/GenBank/DDBJ whole genome shotgun (WGS) entry which is preliminary data.</text>
</comment>
<evidence type="ECO:0000313" key="2">
    <source>
        <dbReference type="Proteomes" id="UP001198190"/>
    </source>
</evidence>
<dbReference type="EMBL" id="JAJCGD010000041">
    <property type="protein sequence ID" value="MCB6829217.1"/>
    <property type="molecule type" value="Genomic_DNA"/>
</dbReference>
<dbReference type="AlphaFoldDB" id="A0AAW4U6A8"/>
<accession>A0AAW4U6A8</accession>
<organism evidence="1 2">
    <name type="scientific">Megamonas funiformis</name>
    <dbReference type="NCBI Taxonomy" id="437897"/>
    <lineage>
        <taxon>Bacteria</taxon>
        <taxon>Bacillati</taxon>
        <taxon>Bacillota</taxon>
        <taxon>Negativicutes</taxon>
        <taxon>Selenomonadales</taxon>
        <taxon>Selenomonadaceae</taxon>
        <taxon>Megamonas</taxon>
    </lineage>
</organism>
<evidence type="ECO:0000313" key="1">
    <source>
        <dbReference type="EMBL" id="MCB6829217.1"/>
    </source>
</evidence>
<dbReference type="RefSeq" id="WP_227153292.1">
    <property type="nucleotide sequence ID" value="NZ_JAJCGD010000041.1"/>
</dbReference>
<gene>
    <name evidence="1" type="ORF">LIY65_10990</name>
</gene>
<dbReference type="Proteomes" id="UP001198190">
    <property type="component" value="Unassembled WGS sequence"/>
</dbReference>
<reference evidence="1" key="1">
    <citation type="submission" date="2021-10" db="EMBL/GenBank/DDBJ databases">
        <title>Collection of gut derived symbiotic bacterial strains cultured from healthy donors.</title>
        <authorList>
            <person name="Lin H."/>
            <person name="Littmann E."/>
            <person name="Claire K."/>
            <person name="Pamer E."/>
        </authorList>
    </citation>
    <scope>NUCLEOTIDE SEQUENCE</scope>
    <source>
        <strain evidence="1">MSK.7.16</strain>
    </source>
</reference>
<protein>
    <submittedName>
        <fullName evidence="1">Uncharacterized protein</fullName>
    </submittedName>
</protein>
<name>A0AAW4U6A8_9FIRM</name>